<evidence type="ECO:0000259" key="7">
    <source>
        <dbReference type="Pfam" id="PF00892"/>
    </source>
</evidence>
<comment type="caution">
    <text evidence="8">The sequence shown here is derived from an EMBL/GenBank/DDBJ whole genome shotgun (WGS) entry which is preliminary data.</text>
</comment>
<sequence length="311" mass="34758">MSPRTRARLMLLLVAVIWGFAVPVIKFTFNYFDSVTFLTYRFFLTCLILIPLLLITQPHTWRSLSKLSSREWFLLILCGLLGSTLQLGLLFWGLELTSSLDGSIINATAPILVSLAGYYLLKEKITDREKLGQIIAFAGSILVIVQPILESGKIFTGTFIGNLLVMGGTLAWVGYVLLTKRELHHKLTPLFLTANMFFWGFISMSIISLFITPPSQLISQLTTQYLPAHLGVLYMVIFSGIIAYWLYQKAQKTVEVSEANVFLFLPPVFTAPLAYFWLHEAVTWPAVAGSLVIAAGVYISEVKPKNTGKTH</sequence>
<evidence type="ECO:0000313" key="8">
    <source>
        <dbReference type="EMBL" id="KKU63880.1"/>
    </source>
</evidence>
<evidence type="ECO:0000256" key="1">
    <source>
        <dbReference type="ARBA" id="ARBA00004651"/>
    </source>
</evidence>
<reference evidence="8 9" key="1">
    <citation type="journal article" date="2015" name="Nature">
        <title>rRNA introns, odd ribosomes, and small enigmatic genomes across a large radiation of phyla.</title>
        <authorList>
            <person name="Brown C.T."/>
            <person name="Hug L.A."/>
            <person name="Thomas B.C."/>
            <person name="Sharon I."/>
            <person name="Castelle C.J."/>
            <person name="Singh A."/>
            <person name="Wilkins M.J."/>
            <person name="Williams K.H."/>
            <person name="Banfield J.F."/>
        </authorList>
    </citation>
    <scope>NUCLEOTIDE SEQUENCE [LARGE SCALE GENOMIC DNA]</scope>
</reference>
<feature type="transmembrane region" description="Helical" evidence="6">
    <location>
        <begin position="190"/>
        <end position="211"/>
    </location>
</feature>
<evidence type="ECO:0000256" key="5">
    <source>
        <dbReference type="ARBA" id="ARBA00023136"/>
    </source>
</evidence>
<comment type="subcellular location">
    <subcellularLocation>
        <location evidence="1">Cell membrane</location>
        <topology evidence="1">Multi-pass membrane protein</topology>
    </subcellularLocation>
</comment>
<feature type="transmembrane region" description="Helical" evidence="6">
    <location>
        <begin position="155"/>
        <end position="178"/>
    </location>
</feature>
<organism evidence="8 9">
    <name type="scientific">Candidatus Amesbacteria bacterium GW2011_GWC1_47_15</name>
    <dbReference type="NCBI Taxonomy" id="1618364"/>
    <lineage>
        <taxon>Bacteria</taxon>
        <taxon>Candidatus Amesiibacteriota</taxon>
    </lineage>
</organism>
<dbReference type="InterPro" id="IPR050638">
    <property type="entry name" value="AA-Vitamin_Transporters"/>
</dbReference>
<feature type="transmembrane region" description="Helical" evidence="6">
    <location>
        <begin position="72"/>
        <end position="92"/>
    </location>
</feature>
<evidence type="ECO:0000313" key="9">
    <source>
        <dbReference type="Proteomes" id="UP000034502"/>
    </source>
</evidence>
<feature type="transmembrane region" description="Helical" evidence="6">
    <location>
        <begin position="37"/>
        <end position="56"/>
    </location>
</feature>
<feature type="transmembrane region" description="Helical" evidence="6">
    <location>
        <begin position="259"/>
        <end position="278"/>
    </location>
</feature>
<dbReference type="InterPro" id="IPR000620">
    <property type="entry name" value="EamA_dom"/>
</dbReference>
<keyword evidence="5 6" id="KW-0472">Membrane</keyword>
<gene>
    <name evidence="8" type="ORF">UX86_C0016G0012</name>
</gene>
<dbReference type="AlphaFoldDB" id="A0A0G1V1M7"/>
<keyword evidence="2" id="KW-1003">Cell membrane</keyword>
<feature type="domain" description="EamA" evidence="7">
    <location>
        <begin position="160"/>
        <end position="299"/>
    </location>
</feature>
<dbReference type="Gene3D" id="1.10.3730.20">
    <property type="match status" value="1"/>
</dbReference>
<evidence type="ECO:0000256" key="2">
    <source>
        <dbReference type="ARBA" id="ARBA00022475"/>
    </source>
</evidence>
<dbReference type="PANTHER" id="PTHR32322:SF18">
    <property type="entry name" value="S-ADENOSYLMETHIONINE_S-ADENOSYLHOMOCYSTEINE TRANSPORTER"/>
    <property type="match status" value="1"/>
</dbReference>
<dbReference type="EMBL" id="LCNU01000016">
    <property type="protein sequence ID" value="KKU63880.1"/>
    <property type="molecule type" value="Genomic_DNA"/>
</dbReference>
<feature type="domain" description="EamA" evidence="7">
    <location>
        <begin position="9"/>
        <end position="144"/>
    </location>
</feature>
<proteinExistence type="predicted"/>
<evidence type="ECO:0000256" key="4">
    <source>
        <dbReference type="ARBA" id="ARBA00022989"/>
    </source>
</evidence>
<feature type="transmembrane region" description="Helical" evidence="6">
    <location>
        <begin position="231"/>
        <end position="247"/>
    </location>
</feature>
<dbReference type="Pfam" id="PF00892">
    <property type="entry name" value="EamA"/>
    <property type="match status" value="2"/>
</dbReference>
<dbReference type="SUPFAM" id="SSF103481">
    <property type="entry name" value="Multidrug resistance efflux transporter EmrE"/>
    <property type="match status" value="2"/>
</dbReference>
<keyword evidence="4 6" id="KW-1133">Transmembrane helix</keyword>
<dbReference type="InterPro" id="IPR037185">
    <property type="entry name" value="EmrE-like"/>
</dbReference>
<name>A0A0G1V1M7_9BACT</name>
<feature type="transmembrane region" description="Helical" evidence="6">
    <location>
        <begin position="104"/>
        <end position="121"/>
    </location>
</feature>
<dbReference type="PANTHER" id="PTHR32322">
    <property type="entry name" value="INNER MEMBRANE TRANSPORTER"/>
    <property type="match status" value="1"/>
</dbReference>
<evidence type="ECO:0000256" key="3">
    <source>
        <dbReference type="ARBA" id="ARBA00022692"/>
    </source>
</evidence>
<dbReference type="GO" id="GO:0005886">
    <property type="term" value="C:plasma membrane"/>
    <property type="evidence" value="ECO:0007669"/>
    <property type="project" value="UniProtKB-SubCell"/>
</dbReference>
<feature type="transmembrane region" description="Helical" evidence="6">
    <location>
        <begin position="133"/>
        <end position="149"/>
    </location>
</feature>
<dbReference type="STRING" id="1618364.UX86_C0016G0012"/>
<evidence type="ECO:0000256" key="6">
    <source>
        <dbReference type="SAM" id="Phobius"/>
    </source>
</evidence>
<feature type="transmembrane region" description="Helical" evidence="6">
    <location>
        <begin position="284"/>
        <end position="302"/>
    </location>
</feature>
<dbReference type="Proteomes" id="UP000034502">
    <property type="component" value="Unassembled WGS sequence"/>
</dbReference>
<keyword evidence="3 6" id="KW-0812">Transmembrane</keyword>
<protein>
    <submittedName>
        <fullName evidence="8">YyaM</fullName>
    </submittedName>
</protein>
<accession>A0A0G1V1M7</accession>